<keyword evidence="3" id="KW-0963">Cytoplasm</keyword>
<dbReference type="PANTHER" id="PTHR34874:SF3">
    <property type="entry name" value="SULFURTRANSFERASE TUSD"/>
    <property type="match status" value="1"/>
</dbReference>
<name>A0A918JQJ2_9ALTE</name>
<dbReference type="GO" id="GO:0002143">
    <property type="term" value="P:tRNA wobble position uridine thiolation"/>
    <property type="evidence" value="ECO:0007669"/>
    <property type="project" value="TreeGrafter"/>
</dbReference>
<dbReference type="InterPro" id="IPR027396">
    <property type="entry name" value="DsrEFH-like"/>
</dbReference>
<accession>A0A918JQJ2</accession>
<dbReference type="Proteomes" id="UP000631300">
    <property type="component" value="Unassembled WGS sequence"/>
</dbReference>
<evidence type="ECO:0000313" key="5">
    <source>
        <dbReference type="EMBL" id="GGW97456.1"/>
    </source>
</evidence>
<keyword evidence="4" id="KW-0808">Transferase</keyword>
<dbReference type="AlphaFoldDB" id="A0A918JQJ2"/>
<dbReference type="SUPFAM" id="SSF75169">
    <property type="entry name" value="DsrEFH-like"/>
    <property type="match status" value="1"/>
</dbReference>
<dbReference type="InterPro" id="IPR003787">
    <property type="entry name" value="Sulphur_relay_DsrE/F-like"/>
</dbReference>
<organism evidence="5 6">
    <name type="scientific">Alteromonas halophila</name>
    <dbReference type="NCBI Taxonomy" id="516698"/>
    <lineage>
        <taxon>Bacteria</taxon>
        <taxon>Pseudomonadati</taxon>
        <taxon>Pseudomonadota</taxon>
        <taxon>Gammaproteobacteria</taxon>
        <taxon>Alteromonadales</taxon>
        <taxon>Alteromonadaceae</taxon>
        <taxon>Alteromonas/Salinimonas group</taxon>
        <taxon>Alteromonas</taxon>
    </lineage>
</organism>
<dbReference type="Pfam" id="PF02635">
    <property type="entry name" value="DsrE"/>
    <property type="match status" value="1"/>
</dbReference>
<protein>
    <submittedName>
        <fullName evidence="5">Sulfurtransferase TusD</fullName>
    </submittedName>
</protein>
<dbReference type="NCBIfam" id="TIGR03012">
    <property type="entry name" value="sulf_tusD_dsrE"/>
    <property type="match status" value="1"/>
</dbReference>
<evidence type="ECO:0000256" key="1">
    <source>
        <dbReference type="ARBA" id="ARBA00004496"/>
    </source>
</evidence>
<comment type="similarity">
    <text evidence="2">Belongs to the DsrE/TusD family.</text>
</comment>
<sequence length="133" mass="14697">MFLFMSNFSVLITTPPYDSSAGASALTFIEQAIAQGNVVNHVFFYQQGVYHANSFIRPPGDEIAMPDAWRSLHESFGVRLLVCITAALKRGVCDVHNAQEHEINAANMTAPFEQAGLGEFFTALHECDQLVQF</sequence>
<dbReference type="Gene3D" id="3.40.1260.10">
    <property type="entry name" value="DsrEFH-like"/>
    <property type="match status" value="1"/>
</dbReference>
<gene>
    <name evidence="5" type="primary">tusD</name>
    <name evidence="5" type="ORF">GCM10007391_34440</name>
</gene>
<dbReference type="GO" id="GO:0097163">
    <property type="term" value="F:sulfur carrier activity"/>
    <property type="evidence" value="ECO:0007669"/>
    <property type="project" value="TreeGrafter"/>
</dbReference>
<evidence type="ECO:0000256" key="2">
    <source>
        <dbReference type="ARBA" id="ARBA00007067"/>
    </source>
</evidence>
<dbReference type="NCBIfam" id="NF001237">
    <property type="entry name" value="PRK00207.1"/>
    <property type="match status" value="1"/>
</dbReference>
<dbReference type="GO" id="GO:1990228">
    <property type="term" value="C:sulfurtransferase complex"/>
    <property type="evidence" value="ECO:0007669"/>
    <property type="project" value="TreeGrafter"/>
</dbReference>
<evidence type="ECO:0000256" key="4">
    <source>
        <dbReference type="ARBA" id="ARBA00022679"/>
    </source>
</evidence>
<dbReference type="EMBL" id="BMXP01000015">
    <property type="protein sequence ID" value="GGW97456.1"/>
    <property type="molecule type" value="Genomic_DNA"/>
</dbReference>
<dbReference type="InterPro" id="IPR017463">
    <property type="entry name" value="Sulphur_relay_TusD/DsrE"/>
</dbReference>
<evidence type="ECO:0000256" key="3">
    <source>
        <dbReference type="ARBA" id="ARBA00022490"/>
    </source>
</evidence>
<dbReference type="GO" id="GO:0016783">
    <property type="term" value="F:sulfurtransferase activity"/>
    <property type="evidence" value="ECO:0007669"/>
    <property type="project" value="InterPro"/>
</dbReference>
<keyword evidence="6" id="KW-1185">Reference proteome</keyword>
<reference evidence="5" key="1">
    <citation type="journal article" date="2014" name="Int. J. Syst. Evol. Microbiol.">
        <title>Complete genome sequence of Corynebacterium casei LMG S-19264T (=DSM 44701T), isolated from a smear-ripened cheese.</title>
        <authorList>
            <consortium name="US DOE Joint Genome Institute (JGI-PGF)"/>
            <person name="Walter F."/>
            <person name="Albersmeier A."/>
            <person name="Kalinowski J."/>
            <person name="Ruckert C."/>
        </authorList>
    </citation>
    <scope>NUCLEOTIDE SEQUENCE</scope>
    <source>
        <strain evidence="5">KCTC 22164</strain>
    </source>
</reference>
<proteinExistence type="inferred from homology"/>
<reference evidence="5" key="2">
    <citation type="submission" date="2020-09" db="EMBL/GenBank/DDBJ databases">
        <authorList>
            <person name="Sun Q."/>
            <person name="Kim S."/>
        </authorList>
    </citation>
    <scope>NUCLEOTIDE SEQUENCE</scope>
    <source>
        <strain evidence="5">KCTC 22164</strain>
    </source>
</reference>
<comment type="subcellular location">
    <subcellularLocation>
        <location evidence="1">Cytoplasm</location>
    </subcellularLocation>
</comment>
<evidence type="ECO:0000313" key="6">
    <source>
        <dbReference type="Proteomes" id="UP000631300"/>
    </source>
</evidence>
<comment type="caution">
    <text evidence="5">The sequence shown here is derived from an EMBL/GenBank/DDBJ whole genome shotgun (WGS) entry which is preliminary data.</text>
</comment>
<dbReference type="PANTHER" id="PTHR34874">
    <property type="entry name" value="PROTEIN YCHN"/>
    <property type="match status" value="1"/>
</dbReference>